<evidence type="ECO:0000313" key="4">
    <source>
        <dbReference type="EMBL" id="QAV20261.1"/>
    </source>
</evidence>
<evidence type="ECO:0000259" key="2">
    <source>
        <dbReference type="Pfam" id="PF13529"/>
    </source>
</evidence>
<proteinExistence type="predicted"/>
<dbReference type="Pfam" id="PF13529">
    <property type="entry name" value="Peptidase_C39_2"/>
    <property type="match status" value="1"/>
</dbReference>
<sequence length="264" mass="29307">MKVTFGFFLILGLLFSGGFMSVMLYAKISGQDVQTVMAMDAKLEKQPPPEPEQPPAAEQVQEQPKTKAMIDAPVIAQKPELPSGCEITSIAMMLHYKGIKLDKMQLYDEMPKDPTPIVWNKDGTIASWGHPNIGYVGDGTGKSKGFGIYHKALFPLLKSYIPSAVDITGESFDVYEKQIANGRPVVVWTTIGFTMPTRWSEWNTSIGPIRATFSEHAVLMVGYDETSVYVNDPWTGSKNVRLDKKLFIDIWEAMGKQGLSYTAD</sequence>
<gene>
    <name evidence="3" type="ORF">M5X16_19115</name>
    <name evidence="4" type="ORF">PC41400_22350</name>
</gene>
<reference evidence="3 6" key="2">
    <citation type="submission" date="2022-05" db="EMBL/GenBank/DDBJ databases">
        <title>Genome Sequencing of Bee-Associated Microbes.</title>
        <authorList>
            <person name="Dunlap C."/>
        </authorList>
    </citation>
    <scope>NUCLEOTIDE SEQUENCE [LARGE SCALE GENOMIC DNA]</scope>
    <source>
        <strain evidence="3 6">NRRL B-23120</strain>
    </source>
</reference>
<dbReference type="AlphaFoldDB" id="A0A410X122"/>
<dbReference type="InterPro" id="IPR039564">
    <property type="entry name" value="Peptidase_C39-like"/>
</dbReference>
<dbReference type="EMBL" id="JAMDMJ010000025">
    <property type="protein sequence ID" value="MCY9597882.1"/>
    <property type="molecule type" value="Genomic_DNA"/>
</dbReference>
<dbReference type="OrthoDB" id="1164310at2"/>
<dbReference type="PANTHER" id="PTHR37806">
    <property type="entry name" value="LMO0724 PROTEIN"/>
    <property type="match status" value="1"/>
</dbReference>
<organism evidence="4 5">
    <name type="scientific">Paenibacillus chitinolyticus</name>
    <dbReference type="NCBI Taxonomy" id="79263"/>
    <lineage>
        <taxon>Bacteria</taxon>
        <taxon>Bacillati</taxon>
        <taxon>Bacillota</taxon>
        <taxon>Bacilli</taxon>
        <taxon>Bacillales</taxon>
        <taxon>Paenibacillaceae</taxon>
        <taxon>Paenibacillus</taxon>
    </lineage>
</organism>
<dbReference type="Proteomes" id="UP000288943">
    <property type="component" value="Chromosome"/>
</dbReference>
<feature type="region of interest" description="Disordered" evidence="1">
    <location>
        <begin position="43"/>
        <end position="64"/>
    </location>
</feature>
<dbReference type="Gene3D" id="3.90.70.10">
    <property type="entry name" value="Cysteine proteinases"/>
    <property type="match status" value="1"/>
</dbReference>
<dbReference type="GeneID" id="95377538"/>
<evidence type="ECO:0000313" key="3">
    <source>
        <dbReference type="EMBL" id="MCY9597882.1"/>
    </source>
</evidence>
<name>A0A410X122_9BACL</name>
<dbReference type="KEGG" id="pchi:PC41400_22350"/>
<dbReference type="PANTHER" id="PTHR37806:SF1">
    <property type="entry name" value="PEPTIDASE C39-LIKE DOMAIN-CONTAINING PROTEIN"/>
    <property type="match status" value="1"/>
</dbReference>
<evidence type="ECO:0000313" key="6">
    <source>
        <dbReference type="Proteomes" id="UP001527202"/>
    </source>
</evidence>
<evidence type="ECO:0000313" key="5">
    <source>
        <dbReference type="Proteomes" id="UP000288943"/>
    </source>
</evidence>
<protein>
    <submittedName>
        <fullName evidence="3">C39 family peptidase</fullName>
    </submittedName>
</protein>
<accession>A0A410X122</accession>
<evidence type="ECO:0000256" key="1">
    <source>
        <dbReference type="SAM" id="MobiDB-lite"/>
    </source>
</evidence>
<feature type="domain" description="Peptidase C39-like" evidence="2">
    <location>
        <begin position="71"/>
        <end position="234"/>
    </location>
</feature>
<dbReference type="RefSeq" id="WP_042232620.1">
    <property type="nucleotide sequence ID" value="NZ_CP026520.1"/>
</dbReference>
<reference evidence="4 5" key="1">
    <citation type="submission" date="2018-01" db="EMBL/GenBank/DDBJ databases">
        <title>The whole genome sequencing and assembly of Paenibacillus chitinolyticus KCCM 41400 strain.</title>
        <authorList>
            <person name="Kim J.-Y."/>
            <person name="Park M.-K."/>
            <person name="Lee Y.-J."/>
            <person name="Yi H."/>
            <person name="Bahn Y.-S."/>
            <person name="Kim J.F."/>
            <person name="Lee D.-W."/>
        </authorList>
    </citation>
    <scope>NUCLEOTIDE SEQUENCE [LARGE SCALE GENOMIC DNA]</scope>
    <source>
        <strain evidence="4 5">KCCM 41400</strain>
    </source>
</reference>
<dbReference type="Proteomes" id="UP001527202">
    <property type="component" value="Unassembled WGS sequence"/>
</dbReference>
<keyword evidence="6" id="KW-1185">Reference proteome</keyword>
<dbReference type="EMBL" id="CP026520">
    <property type="protein sequence ID" value="QAV20261.1"/>
    <property type="molecule type" value="Genomic_DNA"/>
</dbReference>